<dbReference type="GO" id="GO:0005576">
    <property type="term" value="C:extracellular region"/>
    <property type="evidence" value="ECO:0007669"/>
    <property type="project" value="InterPro"/>
</dbReference>
<dbReference type="Pfam" id="PF00188">
    <property type="entry name" value="CAP"/>
    <property type="match status" value="1"/>
</dbReference>
<dbReference type="InterPro" id="IPR001283">
    <property type="entry name" value="CRISP-related"/>
</dbReference>
<reference evidence="2 3" key="1">
    <citation type="submission" date="2014-04" db="EMBL/GenBank/DDBJ databases">
        <authorList>
            <consortium name="DOE Joint Genome Institute"/>
            <person name="Kuo A."/>
            <person name="Gay G."/>
            <person name="Dore J."/>
            <person name="Kohler A."/>
            <person name="Nagy L.G."/>
            <person name="Floudas D."/>
            <person name="Copeland A."/>
            <person name="Barry K.W."/>
            <person name="Cichocki N."/>
            <person name="Veneault-Fourrey C."/>
            <person name="LaButti K."/>
            <person name="Lindquist E.A."/>
            <person name="Lipzen A."/>
            <person name="Lundell T."/>
            <person name="Morin E."/>
            <person name="Murat C."/>
            <person name="Sun H."/>
            <person name="Tunlid A."/>
            <person name="Henrissat B."/>
            <person name="Grigoriev I.V."/>
            <person name="Hibbett D.S."/>
            <person name="Martin F."/>
            <person name="Nordberg H.P."/>
            <person name="Cantor M.N."/>
            <person name="Hua S.X."/>
        </authorList>
    </citation>
    <scope>NUCLEOTIDE SEQUENCE [LARGE SCALE GENOMIC DNA]</scope>
    <source>
        <strain evidence="3">h7</strain>
    </source>
</reference>
<dbReference type="InterPro" id="IPR034113">
    <property type="entry name" value="SCP_GAPR1-like"/>
</dbReference>
<dbReference type="Gene3D" id="3.40.33.10">
    <property type="entry name" value="CAP"/>
    <property type="match status" value="1"/>
</dbReference>
<evidence type="ECO:0000313" key="2">
    <source>
        <dbReference type="EMBL" id="KIM40367.1"/>
    </source>
</evidence>
<evidence type="ECO:0000313" key="3">
    <source>
        <dbReference type="Proteomes" id="UP000053424"/>
    </source>
</evidence>
<dbReference type="OrthoDB" id="337038at2759"/>
<accession>A0A0C2YGZ9</accession>
<dbReference type="PROSITE" id="PS01010">
    <property type="entry name" value="CRISP_2"/>
    <property type="match status" value="1"/>
</dbReference>
<dbReference type="SUPFAM" id="SSF55797">
    <property type="entry name" value="PR-1-like"/>
    <property type="match status" value="1"/>
</dbReference>
<dbReference type="HOGENOM" id="CLU_035730_6_3_1"/>
<dbReference type="InterPro" id="IPR018244">
    <property type="entry name" value="Allrgn_V5/Tpx1_CS"/>
</dbReference>
<proteinExistence type="predicted"/>
<keyword evidence="3" id="KW-1185">Reference proteome</keyword>
<dbReference type="InterPro" id="IPR014044">
    <property type="entry name" value="CAP_dom"/>
</dbReference>
<dbReference type="PANTHER" id="PTHR10334">
    <property type="entry name" value="CYSTEINE-RICH SECRETORY PROTEIN-RELATED"/>
    <property type="match status" value="1"/>
</dbReference>
<dbReference type="STRING" id="686832.A0A0C2YGZ9"/>
<organism evidence="2 3">
    <name type="scientific">Hebeloma cylindrosporum</name>
    <dbReference type="NCBI Taxonomy" id="76867"/>
    <lineage>
        <taxon>Eukaryota</taxon>
        <taxon>Fungi</taxon>
        <taxon>Dikarya</taxon>
        <taxon>Basidiomycota</taxon>
        <taxon>Agaricomycotina</taxon>
        <taxon>Agaricomycetes</taxon>
        <taxon>Agaricomycetidae</taxon>
        <taxon>Agaricales</taxon>
        <taxon>Agaricineae</taxon>
        <taxon>Hymenogastraceae</taxon>
        <taxon>Hebeloma</taxon>
    </lineage>
</organism>
<dbReference type="InterPro" id="IPR035940">
    <property type="entry name" value="CAP_sf"/>
</dbReference>
<dbReference type="CDD" id="cd05382">
    <property type="entry name" value="CAP_GAPR1-like"/>
    <property type="match status" value="1"/>
</dbReference>
<dbReference type="EMBL" id="KN831783">
    <property type="protein sequence ID" value="KIM40367.1"/>
    <property type="molecule type" value="Genomic_DNA"/>
</dbReference>
<dbReference type="AlphaFoldDB" id="A0A0C2YGZ9"/>
<name>A0A0C2YGZ9_HEBCY</name>
<dbReference type="Proteomes" id="UP000053424">
    <property type="component" value="Unassembled WGS sequence"/>
</dbReference>
<feature type="domain" description="SCP" evidence="1">
    <location>
        <begin position="2"/>
        <end position="136"/>
    </location>
</feature>
<dbReference type="PROSITE" id="PS01009">
    <property type="entry name" value="CRISP_1"/>
    <property type="match status" value="1"/>
</dbReference>
<evidence type="ECO:0000259" key="1">
    <source>
        <dbReference type="SMART" id="SM00198"/>
    </source>
</evidence>
<dbReference type="PRINTS" id="PR00837">
    <property type="entry name" value="V5TPXLIKE"/>
</dbReference>
<protein>
    <recommendedName>
        <fullName evidence="1">SCP domain-containing protein</fullName>
    </recommendedName>
</protein>
<sequence>DSWSEQVVTLHNQYRAEYGAPSVTWSKSRYAGALSLANKCEFNHSDPQDQYGENLYAATGDASIADALGDWMSEACKWTYNNPGYSDAAGHFTQVVWKSTNQVACAIADCPAGTIFPDAASKFIVCQYTPPGNYDGEFACVPSFMAL</sequence>
<feature type="non-terminal residue" evidence="2">
    <location>
        <position position="147"/>
    </location>
</feature>
<dbReference type="SMART" id="SM00198">
    <property type="entry name" value="SCP"/>
    <property type="match status" value="1"/>
</dbReference>
<gene>
    <name evidence="2" type="ORF">M413DRAFT_73902</name>
</gene>
<reference evidence="3" key="2">
    <citation type="submission" date="2015-01" db="EMBL/GenBank/DDBJ databases">
        <title>Evolutionary Origins and Diversification of the Mycorrhizal Mutualists.</title>
        <authorList>
            <consortium name="DOE Joint Genome Institute"/>
            <consortium name="Mycorrhizal Genomics Consortium"/>
            <person name="Kohler A."/>
            <person name="Kuo A."/>
            <person name="Nagy L.G."/>
            <person name="Floudas D."/>
            <person name="Copeland A."/>
            <person name="Barry K.W."/>
            <person name="Cichocki N."/>
            <person name="Veneault-Fourrey C."/>
            <person name="LaButti K."/>
            <person name="Lindquist E.A."/>
            <person name="Lipzen A."/>
            <person name="Lundell T."/>
            <person name="Morin E."/>
            <person name="Murat C."/>
            <person name="Riley R."/>
            <person name="Ohm R."/>
            <person name="Sun H."/>
            <person name="Tunlid A."/>
            <person name="Henrissat B."/>
            <person name="Grigoriev I.V."/>
            <person name="Hibbett D.S."/>
            <person name="Martin F."/>
        </authorList>
    </citation>
    <scope>NUCLEOTIDE SEQUENCE [LARGE SCALE GENOMIC DNA]</scope>
    <source>
        <strain evidence="3">h7</strain>
    </source>
</reference>